<reference evidence="1" key="1">
    <citation type="journal article" date="2010" name="Science">
        <title>Plasticity of animal genome architecture unmasked by rapid evolution of a pelagic tunicate.</title>
        <authorList>
            <person name="Denoeud F."/>
            <person name="Henriet S."/>
            <person name="Mungpakdee S."/>
            <person name="Aury J.M."/>
            <person name="Da Silva C."/>
            <person name="Brinkmann H."/>
            <person name="Mikhaleva J."/>
            <person name="Olsen L.C."/>
            <person name="Jubin C."/>
            <person name="Canestro C."/>
            <person name="Bouquet J.M."/>
            <person name="Danks G."/>
            <person name="Poulain J."/>
            <person name="Campsteijn C."/>
            <person name="Adamski M."/>
            <person name="Cross I."/>
            <person name="Yadetie F."/>
            <person name="Muffato M."/>
            <person name="Louis A."/>
            <person name="Butcher S."/>
            <person name="Tsagkogeorga G."/>
            <person name="Konrad A."/>
            <person name="Singh S."/>
            <person name="Jensen M.F."/>
            <person name="Cong E.H."/>
            <person name="Eikeseth-Otteraa H."/>
            <person name="Noel B."/>
            <person name="Anthouard V."/>
            <person name="Porcel B.M."/>
            <person name="Kachouri-Lafond R."/>
            <person name="Nishino A."/>
            <person name="Ugolini M."/>
            <person name="Chourrout P."/>
            <person name="Nishida H."/>
            <person name="Aasland R."/>
            <person name="Huzurbazar S."/>
            <person name="Westhof E."/>
            <person name="Delsuc F."/>
            <person name="Lehrach H."/>
            <person name="Reinhardt R."/>
            <person name="Weissenbach J."/>
            <person name="Roy S.W."/>
            <person name="Artiguenave F."/>
            <person name="Postlethwait J.H."/>
            <person name="Manak J.R."/>
            <person name="Thompson E.M."/>
            <person name="Jaillon O."/>
            <person name="Du Pasquier L."/>
            <person name="Boudinot P."/>
            <person name="Liberles D.A."/>
            <person name="Volff J.N."/>
            <person name="Philippe H."/>
            <person name="Lenhard B."/>
            <person name="Roest Crollius H."/>
            <person name="Wincker P."/>
            <person name="Chourrout D."/>
        </authorList>
    </citation>
    <scope>NUCLEOTIDE SEQUENCE [LARGE SCALE GENOMIC DNA]</scope>
</reference>
<proteinExistence type="predicted"/>
<sequence>PKDAQLALTKTDRSRISNMRNKILATIGIQKIEQYDNVSMKKHWDIVMFFNELSVMEDLGYKVELEALESVENGVFRGTYLSKFFIPEYVESRVIDHQNRIPVSSFPSQELFIQELPDDNYDPQLNDSGIESAHFQSQRNVQRNHSQLSHLSGYNSQYSTLSINKYI</sequence>
<dbReference type="AlphaFoldDB" id="E4Z504"/>
<evidence type="ECO:0000313" key="1">
    <source>
        <dbReference type="EMBL" id="CBY42782.1"/>
    </source>
</evidence>
<gene>
    <name evidence="1" type="ORF">GSOID_T00026506001</name>
</gene>
<feature type="non-terminal residue" evidence="1">
    <location>
        <position position="1"/>
    </location>
</feature>
<dbReference type="EMBL" id="FN657498">
    <property type="protein sequence ID" value="CBY42782.1"/>
    <property type="molecule type" value="Genomic_DNA"/>
</dbReference>
<dbReference type="Proteomes" id="UP000011014">
    <property type="component" value="Unassembled WGS sequence"/>
</dbReference>
<name>E4Z504_OIKDI</name>
<organism evidence="1">
    <name type="scientific">Oikopleura dioica</name>
    <name type="common">Tunicate</name>
    <dbReference type="NCBI Taxonomy" id="34765"/>
    <lineage>
        <taxon>Eukaryota</taxon>
        <taxon>Metazoa</taxon>
        <taxon>Chordata</taxon>
        <taxon>Tunicata</taxon>
        <taxon>Appendicularia</taxon>
        <taxon>Copelata</taxon>
        <taxon>Oikopleuridae</taxon>
        <taxon>Oikopleura</taxon>
    </lineage>
</organism>
<protein>
    <submittedName>
        <fullName evidence="1">Uncharacterized protein</fullName>
    </submittedName>
</protein>
<accession>E4Z504</accession>